<evidence type="ECO:0000256" key="2">
    <source>
        <dbReference type="SAM" id="Phobius"/>
    </source>
</evidence>
<reference evidence="3" key="1">
    <citation type="submission" date="2023-03" db="EMBL/GenBank/DDBJ databases">
        <title>Massive genome expansion in bonnet fungi (Mycena s.s.) driven by repeated elements and novel gene families across ecological guilds.</title>
        <authorList>
            <consortium name="Lawrence Berkeley National Laboratory"/>
            <person name="Harder C.B."/>
            <person name="Miyauchi S."/>
            <person name="Viragh M."/>
            <person name="Kuo A."/>
            <person name="Thoen E."/>
            <person name="Andreopoulos B."/>
            <person name="Lu D."/>
            <person name="Skrede I."/>
            <person name="Drula E."/>
            <person name="Henrissat B."/>
            <person name="Morin E."/>
            <person name="Kohler A."/>
            <person name="Barry K."/>
            <person name="LaButti K."/>
            <person name="Morin E."/>
            <person name="Salamov A."/>
            <person name="Lipzen A."/>
            <person name="Mereny Z."/>
            <person name="Hegedus B."/>
            <person name="Baldrian P."/>
            <person name="Stursova M."/>
            <person name="Weitz H."/>
            <person name="Taylor A."/>
            <person name="Grigoriev I.V."/>
            <person name="Nagy L.G."/>
            <person name="Martin F."/>
            <person name="Kauserud H."/>
        </authorList>
    </citation>
    <scope>NUCLEOTIDE SEQUENCE</scope>
    <source>
        <strain evidence="3">CBHHK182m</strain>
    </source>
</reference>
<organism evidence="3 4">
    <name type="scientific">Mycena metata</name>
    <dbReference type="NCBI Taxonomy" id="1033252"/>
    <lineage>
        <taxon>Eukaryota</taxon>
        <taxon>Fungi</taxon>
        <taxon>Dikarya</taxon>
        <taxon>Basidiomycota</taxon>
        <taxon>Agaricomycotina</taxon>
        <taxon>Agaricomycetes</taxon>
        <taxon>Agaricomycetidae</taxon>
        <taxon>Agaricales</taxon>
        <taxon>Marasmiineae</taxon>
        <taxon>Mycenaceae</taxon>
        <taxon>Mycena</taxon>
    </lineage>
</organism>
<feature type="transmembrane region" description="Helical" evidence="2">
    <location>
        <begin position="24"/>
        <end position="43"/>
    </location>
</feature>
<feature type="transmembrane region" description="Helical" evidence="2">
    <location>
        <begin position="208"/>
        <end position="230"/>
    </location>
</feature>
<feature type="region of interest" description="Disordered" evidence="1">
    <location>
        <begin position="236"/>
        <end position="257"/>
    </location>
</feature>
<comment type="caution">
    <text evidence="3">The sequence shown here is derived from an EMBL/GenBank/DDBJ whole genome shotgun (WGS) entry which is preliminary data.</text>
</comment>
<evidence type="ECO:0000313" key="4">
    <source>
        <dbReference type="Proteomes" id="UP001215598"/>
    </source>
</evidence>
<dbReference type="AlphaFoldDB" id="A0AAD7MHV4"/>
<accession>A0AAD7MHV4</accession>
<dbReference type="EMBL" id="JARKIB010000286">
    <property type="protein sequence ID" value="KAJ7716788.1"/>
    <property type="molecule type" value="Genomic_DNA"/>
</dbReference>
<feature type="compositionally biased region" description="Low complexity" evidence="1">
    <location>
        <begin position="239"/>
        <end position="250"/>
    </location>
</feature>
<protein>
    <submittedName>
        <fullName evidence="3">Uncharacterized protein</fullName>
    </submittedName>
</protein>
<proteinExistence type="predicted"/>
<keyword evidence="2" id="KW-0472">Membrane</keyword>
<keyword evidence="2" id="KW-1133">Transmembrane helix</keyword>
<feature type="region of interest" description="Disordered" evidence="1">
    <location>
        <begin position="367"/>
        <end position="387"/>
    </location>
</feature>
<keyword evidence="4" id="KW-1185">Reference proteome</keyword>
<sequence length="601" mass="65474">MNPPLNATRPALCFSIGLEALERLFAHEILVIIVGLFLFHGVIRARRSTTRRPKPKPAASSALQNGTKRLRRDHERKDADEGSESESEASKAATPSGSDLANDVARSPTARDDPSETTSLLPQLCVRACALPRAALALAPDTHWQPHSHSPAHASKNVALPHLTARLKRRRRLRLFSARARALALLSSSPSHADSRSHASGPMNTRTFALVLSTSTAIRLVIAYSILGFGEHGCPPARPTRAPARPTGTRTRARTHTSKAPPLPLFFALAPYSHAHTHGGSHVSPTTNLRAFLLHILRPRPTPSTNVGVLRVLALILRPRPAVLIPTSPVSSSSWRREVFITSTSPSTSSSRLLSWGFASALPLDDRSETPPPLSPSPSHAHALAHHRTTAPALAPLHPRTPSPPRAIHFGFLIAGIISRLRGARSHWEWRYQSDSKQRLVVSVLVLSHVDHISPDLRLPSPSYNNVAPIQGSTQIKIRLAGTCNPNRKDHHGGRGTVVAVKKNREDLEELCSSSTEIITILHDQIKAHGNTAAVKFKGLCEELESYLKAVILAIRNLQDQSKGLRGRVKEFLKSTSLTDEIAGYQTQIQGVCSKLKARFS</sequence>
<feature type="region of interest" description="Disordered" evidence="1">
    <location>
        <begin position="47"/>
        <end position="118"/>
    </location>
</feature>
<evidence type="ECO:0000313" key="3">
    <source>
        <dbReference type="EMBL" id="KAJ7716788.1"/>
    </source>
</evidence>
<keyword evidence="2" id="KW-0812">Transmembrane</keyword>
<name>A0AAD7MHV4_9AGAR</name>
<evidence type="ECO:0000256" key="1">
    <source>
        <dbReference type="SAM" id="MobiDB-lite"/>
    </source>
</evidence>
<dbReference type="Proteomes" id="UP001215598">
    <property type="component" value="Unassembled WGS sequence"/>
</dbReference>
<gene>
    <name evidence="3" type="ORF">B0H16DRAFT_1741011</name>
</gene>